<evidence type="ECO:0000313" key="6">
    <source>
        <dbReference type="Proteomes" id="UP000749040"/>
    </source>
</evidence>
<comment type="caution">
    <text evidence="5">The sequence shown here is derived from an EMBL/GenBank/DDBJ whole genome shotgun (WGS) entry which is preliminary data.</text>
</comment>
<evidence type="ECO:0000256" key="2">
    <source>
        <dbReference type="ARBA" id="ARBA00023002"/>
    </source>
</evidence>
<protein>
    <submittedName>
        <fullName evidence="5">NAD(P)-dependent oxidoreductase</fullName>
    </submittedName>
</protein>
<keyword evidence="2" id="KW-0560">Oxidoreductase</keyword>
<dbReference type="EMBL" id="JADKYB010000021">
    <property type="protein sequence ID" value="MBM9508922.1"/>
    <property type="molecule type" value="Genomic_DNA"/>
</dbReference>
<dbReference type="Proteomes" id="UP000749040">
    <property type="component" value="Unassembled WGS sequence"/>
</dbReference>
<proteinExistence type="inferred from homology"/>
<dbReference type="InterPro" id="IPR036291">
    <property type="entry name" value="NAD(P)-bd_dom_sf"/>
</dbReference>
<dbReference type="PANTHER" id="PTHR43103:SF5">
    <property type="entry name" value="4-EPIMERASE, PUTATIVE (AFU_ORTHOLOGUE AFUA_7G00360)-RELATED"/>
    <property type="match status" value="1"/>
</dbReference>
<keyword evidence="6" id="KW-1185">Reference proteome</keyword>
<keyword evidence="3" id="KW-0520">NAD</keyword>
<dbReference type="PANTHER" id="PTHR43103">
    <property type="entry name" value="NUCLEOSIDE-DIPHOSPHATE-SUGAR EPIMERASE"/>
    <property type="match status" value="1"/>
</dbReference>
<evidence type="ECO:0000313" key="5">
    <source>
        <dbReference type="EMBL" id="MBM9508922.1"/>
    </source>
</evidence>
<evidence type="ECO:0000256" key="1">
    <source>
        <dbReference type="ARBA" id="ARBA00007637"/>
    </source>
</evidence>
<dbReference type="InterPro" id="IPR001509">
    <property type="entry name" value="Epimerase_deHydtase"/>
</dbReference>
<reference evidence="5 6" key="1">
    <citation type="submission" date="2021-01" db="EMBL/GenBank/DDBJ databases">
        <title>Streptomyces acididurans sp. nov., isolated from a peat swamp forest soil.</title>
        <authorList>
            <person name="Chantavorakit T."/>
            <person name="Duangmal K."/>
        </authorList>
    </citation>
    <scope>NUCLEOTIDE SEQUENCE [LARGE SCALE GENOMIC DNA]</scope>
    <source>
        <strain evidence="5 6">KK5PA1</strain>
    </source>
</reference>
<organism evidence="5 6">
    <name type="scientific">Actinacidiphila acididurans</name>
    <dbReference type="NCBI Taxonomy" id="2784346"/>
    <lineage>
        <taxon>Bacteria</taxon>
        <taxon>Bacillati</taxon>
        <taxon>Actinomycetota</taxon>
        <taxon>Actinomycetes</taxon>
        <taxon>Kitasatosporales</taxon>
        <taxon>Streptomycetaceae</taxon>
        <taxon>Actinacidiphila</taxon>
    </lineage>
</organism>
<comment type="similarity">
    <text evidence="1">Belongs to the NAD(P)-dependent epimerase/dehydratase family.</text>
</comment>
<gene>
    <name evidence="5" type="ORF">ITX44_31110</name>
</gene>
<name>A0ABS2TZZ3_9ACTN</name>
<feature type="domain" description="NAD-dependent epimerase/dehydratase" evidence="4">
    <location>
        <begin position="4"/>
        <end position="221"/>
    </location>
</feature>
<accession>A0ABS2TZZ3</accession>
<evidence type="ECO:0000256" key="3">
    <source>
        <dbReference type="ARBA" id="ARBA00023027"/>
    </source>
</evidence>
<evidence type="ECO:0000259" key="4">
    <source>
        <dbReference type="Pfam" id="PF01370"/>
    </source>
</evidence>
<dbReference type="SUPFAM" id="SSF51735">
    <property type="entry name" value="NAD(P)-binding Rossmann-fold domains"/>
    <property type="match status" value="1"/>
</dbReference>
<dbReference type="Gene3D" id="3.40.50.720">
    <property type="entry name" value="NAD(P)-binding Rossmann-like Domain"/>
    <property type="match status" value="1"/>
</dbReference>
<sequence length="286" mass="30752">MSTVVVTGATGKTGRVVVADLVEHGYEVVAVDIAAGPAERAWAREAGAAELLAADLTDHGQAVDVLAGAASVVHLANIPAPGLRPPAHTLAVNSAMNQAVFLAAAHNELERVVWASSETTLGLPFDVPPNYAPVDEDHYPFPTSTYALSKVLGETAAEHISAWSGIPFVALRLSNVHLPEDYVHVPGYWPDPTSRRWNLWGYVDARDVAQACRLSLTAEVTGASSYVIAAADTIMNRPSADLLAEVFPGVRLTREIETYETLLSIDRARRVLGYEPRHSWRDSINS</sequence>
<dbReference type="RefSeq" id="WP_205361422.1">
    <property type="nucleotide sequence ID" value="NZ_JADKYB010000021.1"/>
</dbReference>
<dbReference type="Pfam" id="PF01370">
    <property type="entry name" value="Epimerase"/>
    <property type="match status" value="1"/>
</dbReference>